<dbReference type="GO" id="GO:0047238">
    <property type="term" value="F:glucuronosyl-N-acetylgalactosaminyl-proteoglycan 4-beta-N-acetylgalactosaminyltransferase activity"/>
    <property type="evidence" value="ECO:0007669"/>
    <property type="project" value="TreeGrafter"/>
</dbReference>
<dbReference type="GeneID" id="115629243"/>
<evidence type="ECO:0000256" key="10">
    <source>
        <dbReference type="RuleBase" id="RU364016"/>
    </source>
</evidence>
<evidence type="ECO:0000256" key="7">
    <source>
        <dbReference type="ARBA" id="ARBA00022989"/>
    </source>
</evidence>
<dbReference type="Proteomes" id="UP000504634">
    <property type="component" value="Unplaced"/>
</dbReference>
<dbReference type="Gene3D" id="3.90.550.50">
    <property type="match status" value="1"/>
</dbReference>
<dbReference type="PANTHER" id="PTHR12369:SF13">
    <property type="entry name" value="HEXOSYLTRANSFERASE"/>
    <property type="match status" value="1"/>
</dbReference>
<dbReference type="EC" id="2.4.1.-" evidence="10"/>
<evidence type="ECO:0000256" key="5">
    <source>
        <dbReference type="ARBA" id="ARBA00022692"/>
    </source>
</evidence>
<comment type="similarity">
    <text evidence="2 10">Belongs to the chondroitin N-acetylgalactosaminyltransferase family.</text>
</comment>
<dbReference type="InterPro" id="IPR051227">
    <property type="entry name" value="CS_glycosyltransferase"/>
</dbReference>
<dbReference type="AlphaFoldDB" id="A0A6J2TZI7"/>
<name>A0A6J2TZI7_DROLE</name>
<dbReference type="RefSeq" id="XP_030381519.1">
    <property type="nucleotide sequence ID" value="XM_030525659.1"/>
</dbReference>
<proteinExistence type="inferred from homology"/>
<keyword evidence="3" id="KW-0328">Glycosyltransferase</keyword>
<dbReference type="InterPro" id="IPR008428">
    <property type="entry name" value="Chond_GalNAc"/>
</dbReference>
<accession>A0A6J2TZI7</accession>
<evidence type="ECO:0000256" key="4">
    <source>
        <dbReference type="ARBA" id="ARBA00022679"/>
    </source>
</evidence>
<evidence type="ECO:0000256" key="3">
    <source>
        <dbReference type="ARBA" id="ARBA00022676"/>
    </source>
</evidence>
<feature type="domain" description="Fringe-like glycosyltransferase" evidence="12">
    <location>
        <begin position="120"/>
        <end position="235"/>
    </location>
</feature>
<dbReference type="CTD" id="79586"/>
<evidence type="ECO:0000256" key="1">
    <source>
        <dbReference type="ARBA" id="ARBA00004447"/>
    </source>
</evidence>
<dbReference type="OrthoDB" id="9985088at2759"/>
<sequence length="852" mass="96833">MVSIDVKFKCSSLVALPVSCRSAACLCLNMRRPSALSRNHYFVIGLLLGLVLSCYIPQDIWELVQQEECPQEAAENLLIERFGQDVEPHLNLINKPLAAKKPVKNVIRPRYYSAELGIREKIFIGVMTSQEHINSYATAFNRTTAHLVNKIKFFINADSVKTNYKLKNIVGFTDTRESRRPFHIIKYIADNYLDDYDYFLLVPDNVYVDARKLNTLLYHMSITFDLYMGTRTSSSSDDAGAPQMAPLNADSRNSGQNGEAADWDASGPLSDRNYCALEAGILLSSGVIRKMRNNLDWCVRIGITGEHSVNIGRCVKYASHVVGCQDSFQGIKQYSYSLNRHARNNKDFSVLAKEQAFQNATTVYPVAVPEDFYRLHAYFSKHHLEMVQQRGYALEHKSYRIANGSISNNILEIRWPLGVPPASAPETRHDILTWQLINGTHSFLPNAEHVVAPLSRIDALDFEKVLEIALQYAAQKHPKLQYHSLHTAYRKFDSTRGMDYQLHLNFHGPAQNRLLLKSFEVIKPLGRVEVVPSPYVTESTRIAILVPTFEHQVLDSIEFVEQYERTCMHNQDNTFLLLIFLYRLNSPSKGEEDPFKSLKTLALDLSSKYKTDGSRIAWVSVRLPEQLSADVDVDKLVLHNSMYASQQLLSLAVTDLALPKIGLESLVLIGTPGMSFKTDFLNRVRMNTIQGFQVYAPIGFQMYPCRWAHFCKECETCDVSQSTGYFDRRNHDVIAFYSRDYVQARKLLDPQGLPIVRSDLDIELLLTAPQRPSGVKSILDMFVAAQHNVHILRGAEPNLRFGLAVRNYIERAGDLQELQPPEECEDQCIHLASRKQIGDAIIRYEDRTIVHK</sequence>
<dbReference type="PANTHER" id="PTHR12369">
    <property type="entry name" value="CHONDROITIN SYNTHASE"/>
    <property type="match status" value="1"/>
</dbReference>
<keyword evidence="13" id="KW-1185">Reference proteome</keyword>
<organism evidence="13 14">
    <name type="scientific">Drosophila lebanonensis</name>
    <name type="common">Fruit fly</name>
    <name type="synonym">Scaptodrosophila lebanonensis</name>
    <dbReference type="NCBI Taxonomy" id="7225"/>
    <lineage>
        <taxon>Eukaryota</taxon>
        <taxon>Metazoa</taxon>
        <taxon>Ecdysozoa</taxon>
        <taxon>Arthropoda</taxon>
        <taxon>Hexapoda</taxon>
        <taxon>Insecta</taxon>
        <taxon>Pterygota</taxon>
        <taxon>Neoptera</taxon>
        <taxon>Endopterygota</taxon>
        <taxon>Diptera</taxon>
        <taxon>Brachycera</taxon>
        <taxon>Muscomorpha</taxon>
        <taxon>Ephydroidea</taxon>
        <taxon>Drosophilidae</taxon>
        <taxon>Scaptodrosophila</taxon>
    </lineage>
</organism>
<reference evidence="14" key="1">
    <citation type="submission" date="2025-08" db="UniProtKB">
        <authorList>
            <consortium name="RefSeq"/>
        </authorList>
    </citation>
    <scope>IDENTIFICATION</scope>
    <source>
        <strain evidence="14">11010-0011.00</strain>
        <tissue evidence="14">Whole body</tissue>
    </source>
</reference>
<keyword evidence="4 10" id="KW-0808">Transferase</keyword>
<keyword evidence="9 10" id="KW-0472">Membrane</keyword>
<evidence type="ECO:0000256" key="9">
    <source>
        <dbReference type="ARBA" id="ARBA00023136"/>
    </source>
</evidence>
<feature type="transmembrane region" description="Helical" evidence="10">
    <location>
        <begin position="39"/>
        <end position="56"/>
    </location>
</feature>
<dbReference type="GO" id="GO:0032580">
    <property type="term" value="C:Golgi cisterna membrane"/>
    <property type="evidence" value="ECO:0007669"/>
    <property type="project" value="UniProtKB-SubCell"/>
</dbReference>
<protein>
    <recommendedName>
        <fullName evidence="10">Hexosyltransferase</fullName>
        <ecNumber evidence="10">2.4.1.-</ecNumber>
    </recommendedName>
</protein>
<dbReference type="Pfam" id="PF05679">
    <property type="entry name" value="CHGN"/>
    <property type="match status" value="1"/>
</dbReference>
<keyword evidence="7 10" id="KW-1133">Transmembrane helix</keyword>
<gene>
    <name evidence="14" type="primary">LOC115629243</name>
</gene>
<evidence type="ECO:0000256" key="6">
    <source>
        <dbReference type="ARBA" id="ARBA00022968"/>
    </source>
</evidence>
<evidence type="ECO:0000313" key="14">
    <source>
        <dbReference type="RefSeq" id="XP_030381519.1"/>
    </source>
</evidence>
<evidence type="ECO:0000256" key="11">
    <source>
        <dbReference type="SAM" id="MobiDB-lite"/>
    </source>
</evidence>
<keyword evidence="5 10" id="KW-0812">Transmembrane</keyword>
<evidence type="ECO:0000313" key="13">
    <source>
        <dbReference type="Proteomes" id="UP000504634"/>
    </source>
</evidence>
<evidence type="ECO:0000256" key="8">
    <source>
        <dbReference type="ARBA" id="ARBA00023034"/>
    </source>
</evidence>
<dbReference type="InterPro" id="IPR003378">
    <property type="entry name" value="Fringe-like_glycosylTrfase"/>
</dbReference>
<dbReference type="Pfam" id="PF02434">
    <property type="entry name" value="Fringe"/>
    <property type="match status" value="1"/>
</dbReference>
<comment type="subcellular location">
    <subcellularLocation>
        <location evidence="1 10">Golgi apparatus</location>
        <location evidence="1 10">Golgi stack membrane</location>
        <topology evidence="1 10">Single-pass type II membrane protein</topology>
    </subcellularLocation>
</comment>
<keyword evidence="6 10" id="KW-0735">Signal-anchor</keyword>
<keyword evidence="8 10" id="KW-0333">Golgi apparatus</keyword>
<feature type="region of interest" description="Disordered" evidence="11">
    <location>
        <begin position="235"/>
        <end position="265"/>
    </location>
</feature>
<evidence type="ECO:0000259" key="12">
    <source>
        <dbReference type="Pfam" id="PF02434"/>
    </source>
</evidence>
<evidence type="ECO:0000256" key="2">
    <source>
        <dbReference type="ARBA" id="ARBA00009239"/>
    </source>
</evidence>